<name>A0A0P9DIZ6_9CHLR</name>
<dbReference type="Pfam" id="PF17874">
    <property type="entry name" value="TPR_MalT"/>
    <property type="match status" value="1"/>
</dbReference>
<evidence type="ECO:0000313" key="3">
    <source>
        <dbReference type="Proteomes" id="UP000050509"/>
    </source>
</evidence>
<feature type="non-terminal residue" evidence="2">
    <location>
        <position position="652"/>
    </location>
</feature>
<dbReference type="SUPFAM" id="SSF48452">
    <property type="entry name" value="TPR-like"/>
    <property type="match status" value="1"/>
</dbReference>
<dbReference type="PATRIC" id="fig|186479.3.peg.5414"/>
<dbReference type="EMBL" id="LJCR01000264">
    <property type="protein sequence ID" value="KPV53418.1"/>
    <property type="molecule type" value="Genomic_DNA"/>
</dbReference>
<dbReference type="InterPro" id="IPR027417">
    <property type="entry name" value="P-loop_NTPase"/>
</dbReference>
<evidence type="ECO:0000313" key="2">
    <source>
        <dbReference type="EMBL" id="KPV53418.1"/>
    </source>
</evidence>
<dbReference type="InterPro" id="IPR041617">
    <property type="entry name" value="TPR_MalT"/>
</dbReference>
<dbReference type="Pfam" id="PF13191">
    <property type="entry name" value="AAA_16"/>
    <property type="match status" value="1"/>
</dbReference>
<dbReference type="Gene3D" id="1.25.40.10">
    <property type="entry name" value="Tetratricopeptide repeat domain"/>
    <property type="match status" value="1"/>
</dbReference>
<dbReference type="InterPro" id="IPR059106">
    <property type="entry name" value="WHD_MalT"/>
</dbReference>
<feature type="domain" description="AAA+ ATPase" evidence="1">
    <location>
        <begin position="34"/>
        <end position="186"/>
    </location>
</feature>
<dbReference type="InterPro" id="IPR041664">
    <property type="entry name" value="AAA_16"/>
</dbReference>
<dbReference type="SUPFAM" id="SSF52540">
    <property type="entry name" value="P-loop containing nucleoside triphosphate hydrolases"/>
    <property type="match status" value="1"/>
</dbReference>
<dbReference type="InterPro" id="IPR003593">
    <property type="entry name" value="AAA+_ATPase"/>
</dbReference>
<proteinExistence type="predicted"/>
<sequence>MSAPLLATKLYIPPLRPNVVLRPRLVERLQAGLHGKLTLIAAPAGFGKTTLLSAWAAVCDRPVAWLSLDEGDSDPTRFLLYLAAAVQTAAPTVGEGLLRVLQSPQPPPIDAILTTLLNDIAALPDPFILVLDDYHAIDAQAVDQALTFLAEHLPPQLHLVIATREDSPLPLARFRARGQLAELRATDLRFTSSEAAAFLNHVMGLRLSTDDIAALEARTEGWIAGLQLAALSMHGRSDTARFIQAFTGSHRFVLDYLVEEVLQQQPAPIQQFLLHTSILDRLCGPLCDAVLGAPAGSGQAALHAIERANLFLVPLDGERHWYRYHHLFGEFLRQRLAQDANIVGGDRAGLHGRASAWYEAQGLDLGALHHAAAAADPARLARLAERSWERLDSSFQSAAWLRWVQQLPEAVLRARPVLCTQHAWALMDAGEVETSEARLRDAERALAALGGPASVPDEAAEPMVVDATEQLSSLPVRIAVARAYLAQARGDVAATVRHAALALASDAAVEPLLRAQAEVLLGFARWAGGELEEAYRATADWIEHTRQAGNLAFALASGFYLAEIRIAQGQLREAARLYRQFLQLVPADDEAIRQAAPHLHLGLALVAHEQGDEPATALHLQASKERAERASLSDWPFRWSLAQARIPESAGD</sequence>
<keyword evidence="3" id="KW-1185">Reference proteome</keyword>
<dbReference type="SMART" id="SM00382">
    <property type="entry name" value="AAA"/>
    <property type="match status" value="1"/>
</dbReference>
<gene>
    <name evidence="2" type="ORF">SE17_09790</name>
</gene>
<protein>
    <recommendedName>
        <fullName evidence="1">AAA+ ATPase domain-containing protein</fullName>
    </recommendedName>
</protein>
<evidence type="ECO:0000259" key="1">
    <source>
        <dbReference type="SMART" id="SM00382"/>
    </source>
</evidence>
<dbReference type="Proteomes" id="UP000050509">
    <property type="component" value="Unassembled WGS sequence"/>
</dbReference>
<comment type="caution">
    <text evidence="2">The sequence shown here is derived from an EMBL/GenBank/DDBJ whole genome shotgun (WGS) entry which is preliminary data.</text>
</comment>
<reference evidence="2 3" key="1">
    <citation type="submission" date="2015-09" db="EMBL/GenBank/DDBJ databases">
        <title>Draft genome sequence of Kouleothrix aurantiaca JCM 19913.</title>
        <authorList>
            <person name="Hemp J."/>
        </authorList>
    </citation>
    <scope>NUCLEOTIDE SEQUENCE [LARGE SCALE GENOMIC DNA]</scope>
    <source>
        <strain evidence="2 3">COM-B</strain>
    </source>
</reference>
<dbReference type="AlphaFoldDB" id="A0A0P9DIZ6"/>
<dbReference type="InterPro" id="IPR011990">
    <property type="entry name" value="TPR-like_helical_dom_sf"/>
</dbReference>
<accession>A0A0P9DIZ6</accession>
<dbReference type="Pfam" id="PF25873">
    <property type="entry name" value="WHD_MalT"/>
    <property type="match status" value="1"/>
</dbReference>
<dbReference type="Gene3D" id="3.40.50.300">
    <property type="entry name" value="P-loop containing nucleotide triphosphate hydrolases"/>
    <property type="match status" value="1"/>
</dbReference>
<organism evidence="2 3">
    <name type="scientific">Kouleothrix aurantiaca</name>
    <dbReference type="NCBI Taxonomy" id="186479"/>
    <lineage>
        <taxon>Bacteria</taxon>
        <taxon>Bacillati</taxon>
        <taxon>Chloroflexota</taxon>
        <taxon>Chloroflexia</taxon>
        <taxon>Chloroflexales</taxon>
        <taxon>Roseiflexineae</taxon>
        <taxon>Roseiflexaceae</taxon>
        <taxon>Kouleothrix</taxon>
    </lineage>
</organism>